<comment type="similarity">
    <text evidence="1 7">Belongs to the heat shock protein 70 family.</text>
</comment>
<sequence>MVGHVDRRLPAGTRSVYGIDLGTTFSCLARVSGSGEPQIVPLADGAQTLPSVVLFVGADDYLTGQTARQLARARPDDVCSLVKRRMGDGDWRFVTRGAAWSAPAVSGLILKALISDATLATGEPVEDAVITVPAYFGDEERRATVLAGEYAGLHVVDVINEPTAAALSYGFARFEIGGRRTLGGPGTVAEEVALVYDLGGGTFDVTVVELADRRVSVVAIDGDHQLGGADWDEKIVLLAGDRFLTEHPGAPDPLDEGDSAQALLLAAETARRELTDAPSTTIVVEHAGRRSEITLTRDELEALTAGLLDRTVALTRAARDAALARGVRGIDRILLVGGASRMPAVARRLEAEFNVPVELSDPDLAVARGAAIYGEKKALERLVLADLVTRGQLVDGAGVDAAAPADLDAACRRLAEVLGLPPTRVRRTVEVQVVNVVSRGFGVLALNRFGEQGAVFLVHRNDRLPVAVRRSFGTVRDDQDAVTVYVVEQAGGVESTRVEDNKVIAEAEITGIPPGFPAGSQIQILFRMGFDGILEVTATHEGMADRPLTVRVETSAALSQADVAREREQVARARRERGGIPGAFGAPADGRSRRASGVPTERAAPAVLPGSADLADLADPADLAVPGDRTSPVGPARRAHPASAADGGDDAGLRLRRLSPPGAGGDPPSRRRRAQRPLRDLRHPAGRGRHARRRGGASPYRRGLGVLAARP</sequence>
<evidence type="ECO:0000256" key="1">
    <source>
        <dbReference type="ARBA" id="ARBA00007381"/>
    </source>
</evidence>
<dbReference type="Proteomes" id="UP000234331">
    <property type="component" value="Unassembled WGS sequence"/>
</dbReference>
<evidence type="ECO:0000256" key="2">
    <source>
        <dbReference type="ARBA" id="ARBA00022553"/>
    </source>
</evidence>
<dbReference type="PROSITE" id="PS01036">
    <property type="entry name" value="HSP70_3"/>
    <property type="match status" value="1"/>
</dbReference>
<dbReference type="GO" id="GO:0140662">
    <property type="term" value="F:ATP-dependent protein folding chaperone"/>
    <property type="evidence" value="ECO:0007669"/>
    <property type="project" value="InterPro"/>
</dbReference>
<dbReference type="EMBL" id="FZMO01000223">
    <property type="protein sequence ID" value="SNQ49094.1"/>
    <property type="molecule type" value="Genomic_DNA"/>
</dbReference>
<keyword evidence="2" id="KW-0597">Phosphoprotein</keyword>
<dbReference type="Pfam" id="PF00012">
    <property type="entry name" value="HSP70"/>
    <property type="match status" value="2"/>
</dbReference>
<dbReference type="CDD" id="cd24029">
    <property type="entry name" value="ASKHA_NBD_HSP70_DnaK_HscA_HscC"/>
    <property type="match status" value="1"/>
</dbReference>
<dbReference type="InterPro" id="IPR013126">
    <property type="entry name" value="Hsp_70_fam"/>
</dbReference>
<dbReference type="Gene3D" id="3.90.640.10">
    <property type="entry name" value="Actin, Chain A, domain 4"/>
    <property type="match status" value="1"/>
</dbReference>
<evidence type="ECO:0000256" key="6">
    <source>
        <dbReference type="ARBA" id="ARBA00023186"/>
    </source>
</evidence>
<dbReference type="InterPro" id="IPR018181">
    <property type="entry name" value="Heat_shock_70_CS"/>
</dbReference>
<dbReference type="GO" id="GO:0005524">
    <property type="term" value="F:ATP binding"/>
    <property type="evidence" value="ECO:0007669"/>
    <property type="project" value="UniProtKB-KW"/>
</dbReference>
<proteinExistence type="inferred from homology"/>
<dbReference type="Gene3D" id="2.60.34.10">
    <property type="entry name" value="Substrate Binding Domain Of DNAk, Chain A, domain 1"/>
    <property type="match status" value="1"/>
</dbReference>
<dbReference type="SUPFAM" id="SSF53067">
    <property type="entry name" value="Actin-like ATPase domain"/>
    <property type="match status" value="2"/>
</dbReference>
<keyword evidence="5" id="KW-0346">Stress response</keyword>
<accession>A0A2I2KTU4</accession>
<keyword evidence="10" id="KW-1185">Reference proteome</keyword>
<feature type="compositionally biased region" description="Basic residues" evidence="8">
    <location>
        <begin position="684"/>
        <end position="695"/>
    </location>
</feature>
<evidence type="ECO:0000256" key="3">
    <source>
        <dbReference type="ARBA" id="ARBA00022741"/>
    </source>
</evidence>
<evidence type="ECO:0000256" key="8">
    <source>
        <dbReference type="SAM" id="MobiDB-lite"/>
    </source>
</evidence>
<dbReference type="PANTHER" id="PTHR19375">
    <property type="entry name" value="HEAT SHOCK PROTEIN 70KDA"/>
    <property type="match status" value="1"/>
</dbReference>
<evidence type="ECO:0000256" key="5">
    <source>
        <dbReference type="ARBA" id="ARBA00023016"/>
    </source>
</evidence>
<protein>
    <submittedName>
        <fullName evidence="9">Molecular chaperone</fullName>
    </submittedName>
</protein>
<dbReference type="FunFam" id="3.30.420.40:FF:000545">
    <property type="entry name" value="Endoplasmic reticulum chaperone BiP"/>
    <property type="match status" value="1"/>
</dbReference>
<dbReference type="InterPro" id="IPR043129">
    <property type="entry name" value="ATPase_NBD"/>
</dbReference>
<keyword evidence="6" id="KW-0143">Chaperone</keyword>
<evidence type="ECO:0000256" key="7">
    <source>
        <dbReference type="RuleBase" id="RU003322"/>
    </source>
</evidence>
<reference evidence="9 10" key="1">
    <citation type="submission" date="2017-06" db="EMBL/GenBank/DDBJ databases">
        <authorList>
            <person name="Kim H.J."/>
            <person name="Triplett B.A."/>
        </authorList>
    </citation>
    <scope>NUCLEOTIDE SEQUENCE [LARGE SCALE GENOMIC DNA]</scope>
    <source>
        <strain evidence="9">FRACA_ARgP5</strain>
    </source>
</reference>
<keyword evidence="4 7" id="KW-0067">ATP-binding</keyword>
<dbReference type="PROSITE" id="PS00329">
    <property type="entry name" value="HSP70_2"/>
    <property type="match status" value="1"/>
</dbReference>
<dbReference type="InterPro" id="IPR029047">
    <property type="entry name" value="HSP70_peptide-bd_sf"/>
</dbReference>
<dbReference type="Gene3D" id="3.30.420.40">
    <property type="match status" value="2"/>
</dbReference>
<feature type="region of interest" description="Disordered" evidence="8">
    <location>
        <begin position="572"/>
        <end position="711"/>
    </location>
</feature>
<feature type="compositionally biased region" description="Low complexity" evidence="8">
    <location>
        <begin position="612"/>
        <end position="624"/>
    </location>
</feature>
<gene>
    <name evidence="9" type="ORF">FRACA_30097</name>
</gene>
<keyword evidence="3 7" id="KW-0547">Nucleotide-binding</keyword>
<evidence type="ECO:0000256" key="4">
    <source>
        <dbReference type="ARBA" id="ARBA00022840"/>
    </source>
</evidence>
<dbReference type="PRINTS" id="PR00301">
    <property type="entry name" value="HEATSHOCK70"/>
</dbReference>
<dbReference type="PROSITE" id="PS00297">
    <property type="entry name" value="HSP70_1"/>
    <property type="match status" value="1"/>
</dbReference>
<evidence type="ECO:0000313" key="9">
    <source>
        <dbReference type="EMBL" id="SNQ49094.1"/>
    </source>
</evidence>
<organism evidence="9 10">
    <name type="scientific">Frankia canadensis</name>
    <dbReference type="NCBI Taxonomy" id="1836972"/>
    <lineage>
        <taxon>Bacteria</taxon>
        <taxon>Bacillati</taxon>
        <taxon>Actinomycetota</taxon>
        <taxon>Actinomycetes</taxon>
        <taxon>Frankiales</taxon>
        <taxon>Frankiaceae</taxon>
        <taxon>Frankia</taxon>
    </lineage>
</organism>
<evidence type="ECO:0000313" key="10">
    <source>
        <dbReference type="Proteomes" id="UP000234331"/>
    </source>
</evidence>
<name>A0A2I2KTU4_9ACTN</name>
<dbReference type="AlphaFoldDB" id="A0A2I2KTU4"/>
<dbReference type="SUPFAM" id="SSF100920">
    <property type="entry name" value="Heat shock protein 70kD (HSP70), peptide-binding domain"/>
    <property type="match status" value="1"/>
</dbReference>